<evidence type="ECO:0000256" key="8">
    <source>
        <dbReference type="PROSITE-ProRule" id="PRU01360"/>
    </source>
</evidence>
<evidence type="ECO:0000259" key="12">
    <source>
        <dbReference type="Pfam" id="PF07715"/>
    </source>
</evidence>
<dbReference type="Gene3D" id="2.60.40.1120">
    <property type="entry name" value="Carboxypeptidase-like, regulatory domain"/>
    <property type="match status" value="1"/>
</dbReference>
<dbReference type="Gene3D" id="2.170.130.10">
    <property type="entry name" value="TonB-dependent receptor, plug domain"/>
    <property type="match status" value="1"/>
</dbReference>
<evidence type="ECO:0000256" key="4">
    <source>
        <dbReference type="ARBA" id="ARBA00022692"/>
    </source>
</evidence>
<feature type="domain" description="TonB-dependent receptor plug" evidence="12">
    <location>
        <begin position="121"/>
        <end position="227"/>
    </location>
</feature>
<keyword evidence="7 8" id="KW-0998">Cell outer membrane</keyword>
<evidence type="ECO:0000259" key="11">
    <source>
        <dbReference type="Pfam" id="PF00593"/>
    </source>
</evidence>
<evidence type="ECO:0000313" key="14">
    <source>
        <dbReference type="Proteomes" id="UP000198384"/>
    </source>
</evidence>
<keyword evidence="3 8" id="KW-1134">Transmembrane beta strand</keyword>
<feature type="chain" id="PRO_5012353514" evidence="10">
    <location>
        <begin position="19"/>
        <end position="771"/>
    </location>
</feature>
<evidence type="ECO:0000256" key="2">
    <source>
        <dbReference type="ARBA" id="ARBA00022448"/>
    </source>
</evidence>
<dbReference type="Proteomes" id="UP000198384">
    <property type="component" value="Unassembled WGS sequence"/>
</dbReference>
<dbReference type="Pfam" id="PF00593">
    <property type="entry name" value="TonB_dep_Rec_b-barrel"/>
    <property type="match status" value="1"/>
</dbReference>
<dbReference type="PROSITE" id="PS52016">
    <property type="entry name" value="TONB_DEPENDENT_REC_3"/>
    <property type="match status" value="1"/>
</dbReference>
<dbReference type="SUPFAM" id="SSF56935">
    <property type="entry name" value="Porins"/>
    <property type="match status" value="1"/>
</dbReference>
<dbReference type="InterPro" id="IPR037066">
    <property type="entry name" value="Plug_dom_sf"/>
</dbReference>
<dbReference type="Pfam" id="PF07715">
    <property type="entry name" value="Plug"/>
    <property type="match status" value="1"/>
</dbReference>
<keyword evidence="5 9" id="KW-0798">TonB box</keyword>
<dbReference type="GO" id="GO:0015344">
    <property type="term" value="F:siderophore uptake transmembrane transporter activity"/>
    <property type="evidence" value="ECO:0007669"/>
    <property type="project" value="TreeGrafter"/>
</dbReference>
<organism evidence="13 14">
    <name type="scientific">Lutibacter agarilyticus</name>
    <dbReference type="NCBI Taxonomy" id="1109740"/>
    <lineage>
        <taxon>Bacteria</taxon>
        <taxon>Pseudomonadati</taxon>
        <taxon>Bacteroidota</taxon>
        <taxon>Flavobacteriia</taxon>
        <taxon>Flavobacteriales</taxon>
        <taxon>Flavobacteriaceae</taxon>
        <taxon>Lutibacter</taxon>
    </lineage>
</organism>
<proteinExistence type="inferred from homology"/>
<keyword evidence="13" id="KW-0675">Receptor</keyword>
<name>A0A238VU59_9FLAO</name>
<dbReference type="CDD" id="cd01347">
    <property type="entry name" value="ligand_gated_channel"/>
    <property type="match status" value="1"/>
</dbReference>
<dbReference type="AlphaFoldDB" id="A0A238VU59"/>
<keyword evidence="6 8" id="KW-0472">Membrane</keyword>
<dbReference type="InterPro" id="IPR039426">
    <property type="entry name" value="TonB-dep_rcpt-like"/>
</dbReference>
<comment type="similarity">
    <text evidence="8 9">Belongs to the TonB-dependent receptor family.</text>
</comment>
<feature type="domain" description="TonB-dependent receptor-like beta-barrel" evidence="11">
    <location>
        <begin position="342"/>
        <end position="733"/>
    </location>
</feature>
<dbReference type="PANTHER" id="PTHR30069">
    <property type="entry name" value="TONB-DEPENDENT OUTER MEMBRANE RECEPTOR"/>
    <property type="match status" value="1"/>
</dbReference>
<dbReference type="EMBL" id="FZNT01000002">
    <property type="protein sequence ID" value="SNR37697.1"/>
    <property type="molecule type" value="Genomic_DNA"/>
</dbReference>
<evidence type="ECO:0000256" key="9">
    <source>
        <dbReference type="RuleBase" id="RU003357"/>
    </source>
</evidence>
<accession>A0A238VU59</accession>
<dbReference type="InterPro" id="IPR036942">
    <property type="entry name" value="Beta-barrel_TonB_sf"/>
</dbReference>
<evidence type="ECO:0000256" key="7">
    <source>
        <dbReference type="ARBA" id="ARBA00023237"/>
    </source>
</evidence>
<dbReference type="GO" id="GO:0009279">
    <property type="term" value="C:cell outer membrane"/>
    <property type="evidence" value="ECO:0007669"/>
    <property type="project" value="UniProtKB-SubCell"/>
</dbReference>
<gene>
    <name evidence="13" type="ORF">SAMN06265371_10285</name>
</gene>
<sequence length="771" mass="86437">MKTSINIVILLFCIAVFAKKNTNGGSIIKGIVSGGDNPIPGATVYIKNSTIGSSADMNGEFKFTVPKGNFIVVASAIGFKSRELKVSININETKILNFELEEDLFGLEQVVVTGTRTFKKQTNSPVIVNVIDSKLLNDVQACSLSEGLRFQTGLRVETDCQTCNYTQLRMNGLAGGYSQILINGRPIFSPLTGLYGLEQIPANMIDRVEVVRGGGSALYGSGAIGGTVNVITKTPKNDSFEVSYTHQSIKNAAFENILNANTTVVNMSENAGLSVFLNHRNRTMYDANDDNFSELPKLKNTSFGINSFFMPSYNQKIEMSFGYLNEYRYGGEMVNKPAFLTQQSEERTHHVLMGTLDYQINFNNDNTSLITYFSAQKTNRDHYTGIFPDEENEIQNHLENPPYGISDVKTYQGGMQFNHKFLSFLNGFNTISIGTEFVEDKVYDEIEAYNYLIDQKTTNLGLFAQSDWEVSEKWNILAGIRADKHNFLNYFVFSPRVSLLYKPLERTQLRFTYGTGFKAPQAFDADLHIAFAGGGISRIRLADNLKEERSQSLTTSINYDKASENFIAGFTLEGFYTNLTDAFYQHPLGEDEFGEVYEKRNGDEATVKGVTLELRANYNKKVQLETGFTLQSSKFSEAVVYSENLPSKNEFLRTPEAYGYATMTFTFSKKFNTAINFLYTGEMDVLHLAGAPELLTDEFVKSKSFAELGFKSTYTFNIEKLKTGIELYGGVKNMFDDYQSDFDSGKNRDSNYIYGPSMPRTYFLGLKLMSL</sequence>
<dbReference type="RefSeq" id="WP_245813408.1">
    <property type="nucleotide sequence ID" value="NZ_FZNT01000002.1"/>
</dbReference>
<reference evidence="13 14" key="1">
    <citation type="submission" date="2017-06" db="EMBL/GenBank/DDBJ databases">
        <authorList>
            <person name="Kim H.J."/>
            <person name="Triplett B.A."/>
        </authorList>
    </citation>
    <scope>NUCLEOTIDE SEQUENCE [LARGE SCALE GENOMIC DNA]</scope>
    <source>
        <strain evidence="13 14">DSM 29150</strain>
    </source>
</reference>
<dbReference type="SUPFAM" id="SSF49464">
    <property type="entry name" value="Carboxypeptidase regulatory domain-like"/>
    <property type="match status" value="1"/>
</dbReference>
<dbReference type="PANTHER" id="PTHR30069:SF57">
    <property type="entry name" value="TONB-DEPENDENT RECEPTOR"/>
    <property type="match status" value="1"/>
</dbReference>
<evidence type="ECO:0000256" key="3">
    <source>
        <dbReference type="ARBA" id="ARBA00022452"/>
    </source>
</evidence>
<comment type="subcellular location">
    <subcellularLocation>
        <location evidence="1 8">Cell outer membrane</location>
        <topology evidence="1 8">Multi-pass membrane protein</topology>
    </subcellularLocation>
</comment>
<keyword evidence="4 8" id="KW-0812">Transmembrane</keyword>
<dbReference type="InterPro" id="IPR012910">
    <property type="entry name" value="Plug_dom"/>
</dbReference>
<evidence type="ECO:0000256" key="5">
    <source>
        <dbReference type="ARBA" id="ARBA00023077"/>
    </source>
</evidence>
<keyword evidence="10" id="KW-0732">Signal</keyword>
<dbReference type="Gene3D" id="2.40.170.20">
    <property type="entry name" value="TonB-dependent receptor, beta-barrel domain"/>
    <property type="match status" value="1"/>
</dbReference>
<keyword evidence="14" id="KW-1185">Reference proteome</keyword>
<evidence type="ECO:0000256" key="6">
    <source>
        <dbReference type="ARBA" id="ARBA00023136"/>
    </source>
</evidence>
<dbReference type="InterPro" id="IPR008969">
    <property type="entry name" value="CarboxyPept-like_regulatory"/>
</dbReference>
<dbReference type="Pfam" id="PF13715">
    <property type="entry name" value="CarbopepD_reg_2"/>
    <property type="match status" value="1"/>
</dbReference>
<feature type="signal peptide" evidence="10">
    <location>
        <begin position="1"/>
        <end position="18"/>
    </location>
</feature>
<keyword evidence="2 8" id="KW-0813">Transport</keyword>
<protein>
    <submittedName>
        <fullName evidence="13">Outer membrane receptor for ferrienterochelin and colicins</fullName>
    </submittedName>
</protein>
<dbReference type="GO" id="GO:0044718">
    <property type="term" value="P:siderophore transmembrane transport"/>
    <property type="evidence" value="ECO:0007669"/>
    <property type="project" value="TreeGrafter"/>
</dbReference>
<evidence type="ECO:0000256" key="1">
    <source>
        <dbReference type="ARBA" id="ARBA00004571"/>
    </source>
</evidence>
<evidence type="ECO:0000313" key="13">
    <source>
        <dbReference type="EMBL" id="SNR37697.1"/>
    </source>
</evidence>
<dbReference type="InterPro" id="IPR000531">
    <property type="entry name" value="Beta-barrel_TonB"/>
</dbReference>
<evidence type="ECO:0000256" key="10">
    <source>
        <dbReference type="SAM" id="SignalP"/>
    </source>
</evidence>